<sequence>MKKLLVLLIFIIDISKVSPETMSQEERLFSAVREGCVNEVKNLVNSGVKSDSKDKDGNSLFHLFALPIRYNIISSSMKFCDKYHFPPDEKERLELLKYLLTLDLDLNAKNNYGNTPLHYIVGNYSLNTVKISIQEGADPFAINDSGETILHSATYGYQNEVISYLLKTGLNVNAVDDYKNTPLHNAARSKISTLLLLIESGADVNAINSSGNTPLHYLVTDNLSYSERLEKFKLLVKYGANIRLYNKERLTPYHLASWDFRKYIEKFYQTPVK</sequence>
<dbReference type="Pfam" id="PF00023">
    <property type="entry name" value="Ank"/>
    <property type="match status" value="1"/>
</dbReference>
<keyword evidence="1" id="KW-0677">Repeat</keyword>
<evidence type="ECO:0000256" key="3">
    <source>
        <dbReference type="PROSITE-ProRule" id="PRU00023"/>
    </source>
</evidence>
<dbReference type="RefSeq" id="WP_135775712.1">
    <property type="nucleotide sequence ID" value="NZ_RQEY01000021.1"/>
</dbReference>
<dbReference type="PROSITE" id="PS50297">
    <property type="entry name" value="ANK_REP_REGION"/>
    <property type="match status" value="1"/>
</dbReference>
<dbReference type="EMBL" id="RQEY01000021">
    <property type="protein sequence ID" value="TGK37240.1"/>
    <property type="molecule type" value="Genomic_DNA"/>
</dbReference>
<dbReference type="PANTHER" id="PTHR24201:SF16">
    <property type="entry name" value="ANKYRIN-1-LIKE-RELATED"/>
    <property type="match status" value="1"/>
</dbReference>
<evidence type="ECO:0000313" key="5">
    <source>
        <dbReference type="Proteomes" id="UP000298097"/>
    </source>
</evidence>
<dbReference type="InterPro" id="IPR036770">
    <property type="entry name" value="Ankyrin_rpt-contain_sf"/>
</dbReference>
<feature type="repeat" description="ANK" evidence="3">
    <location>
        <begin position="210"/>
        <end position="247"/>
    </location>
</feature>
<dbReference type="PANTHER" id="PTHR24201">
    <property type="entry name" value="ANK_REP_REGION DOMAIN-CONTAINING PROTEIN"/>
    <property type="match status" value="1"/>
</dbReference>
<organism evidence="4 5">
    <name type="scientific">Leptospira andrefontaineae</name>
    <dbReference type="NCBI Taxonomy" id="2484976"/>
    <lineage>
        <taxon>Bacteria</taxon>
        <taxon>Pseudomonadati</taxon>
        <taxon>Spirochaetota</taxon>
        <taxon>Spirochaetia</taxon>
        <taxon>Leptospirales</taxon>
        <taxon>Leptospiraceae</taxon>
        <taxon>Leptospira</taxon>
    </lineage>
</organism>
<dbReference type="OrthoDB" id="305513at2"/>
<dbReference type="Proteomes" id="UP000298097">
    <property type="component" value="Unassembled WGS sequence"/>
</dbReference>
<evidence type="ECO:0000256" key="2">
    <source>
        <dbReference type="ARBA" id="ARBA00023043"/>
    </source>
</evidence>
<evidence type="ECO:0000256" key="1">
    <source>
        <dbReference type="ARBA" id="ARBA00022737"/>
    </source>
</evidence>
<dbReference type="Pfam" id="PF12796">
    <property type="entry name" value="Ank_2"/>
    <property type="match status" value="1"/>
</dbReference>
<evidence type="ECO:0000313" key="4">
    <source>
        <dbReference type="EMBL" id="TGK37240.1"/>
    </source>
</evidence>
<dbReference type="SUPFAM" id="SSF48403">
    <property type="entry name" value="Ankyrin repeat"/>
    <property type="match status" value="1"/>
</dbReference>
<dbReference type="SMART" id="SM00248">
    <property type="entry name" value="ANK"/>
    <property type="match status" value="5"/>
</dbReference>
<accession>A0A4R9GZU5</accession>
<dbReference type="AlphaFoldDB" id="A0A4R9GZU5"/>
<name>A0A4R9GZU5_9LEPT</name>
<keyword evidence="5" id="KW-1185">Reference proteome</keyword>
<proteinExistence type="predicted"/>
<dbReference type="InterPro" id="IPR050776">
    <property type="entry name" value="Ank_Repeat/CDKN_Inhibitor"/>
</dbReference>
<feature type="repeat" description="ANK" evidence="3">
    <location>
        <begin position="112"/>
        <end position="144"/>
    </location>
</feature>
<comment type="caution">
    <text evidence="4">The sequence shown here is derived from an EMBL/GenBank/DDBJ whole genome shotgun (WGS) entry which is preliminary data.</text>
</comment>
<protein>
    <submittedName>
        <fullName evidence="4">Ankyrin repeat domain-containing protein</fullName>
    </submittedName>
</protein>
<gene>
    <name evidence="4" type="ORF">EHO65_16805</name>
</gene>
<dbReference type="InterPro" id="IPR002110">
    <property type="entry name" value="Ankyrin_rpt"/>
</dbReference>
<keyword evidence="2 3" id="KW-0040">ANK repeat</keyword>
<dbReference type="PROSITE" id="PS50088">
    <property type="entry name" value="ANK_REPEAT"/>
    <property type="match status" value="3"/>
</dbReference>
<reference evidence="4" key="1">
    <citation type="journal article" date="2019" name="PLoS Negl. Trop. Dis.">
        <title>Revisiting the worldwide diversity of Leptospira species in the environment.</title>
        <authorList>
            <person name="Vincent A.T."/>
            <person name="Schiettekatte O."/>
            <person name="Bourhy P."/>
            <person name="Veyrier F.J."/>
            <person name="Picardeau M."/>
        </authorList>
    </citation>
    <scope>NUCLEOTIDE SEQUENCE [LARGE SCALE GENOMIC DNA]</scope>
    <source>
        <strain evidence="4">201800301</strain>
    </source>
</reference>
<feature type="repeat" description="ANK" evidence="3">
    <location>
        <begin position="145"/>
        <end position="177"/>
    </location>
</feature>
<dbReference type="Gene3D" id="1.25.40.20">
    <property type="entry name" value="Ankyrin repeat-containing domain"/>
    <property type="match status" value="2"/>
</dbReference>